<feature type="binding site" evidence="6">
    <location>
        <position position="126"/>
    </location>
    <ligand>
        <name>a divalent metal cation</name>
        <dbReference type="ChEBI" id="CHEBI:60240"/>
        <label>2</label>
        <note>catalytic</note>
    </ligand>
</feature>
<dbReference type="CDD" id="cd01086">
    <property type="entry name" value="MetAP1"/>
    <property type="match status" value="1"/>
</dbReference>
<keyword evidence="2 6" id="KW-0031">Aminopeptidase</keyword>
<evidence type="ECO:0000313" key="10">
    <source>
        <dbReference type="Proteomes" id="UP000183642"/>
    </source>
</evidence>
<gene>
    <name evidence="6" type="primary">map</name>
    <name evidence="9" type="ORF">SAMN05660359_03148</name>
</gene>
<dbReference type="PANTHER" id="PTHR43330">
    <property type="entry name" value="METHIONINE AMINOPEPTIDASE"/>
    <property type="match status" value="1"/>
</dbReference>
<dbReference type="GO" id="GO:0005829">
    <property type="term" value="C:cytosol"/>
    <property type="evidence" value="ECO:0007669"/>
    <property type="project" value="TreeGrafter"/>
</dbReference>
<evidence type="ECO:0000256" key="5">
    <source>
        <dbReference type="ARBA" id="ARBA00022801"/>
    </source>
</evidence>
<dbReference type="SUPFAM" id="SSF55920">
    <property type="entry name" value="Creatinase/aminopeptidase"/>
    <property type="match status" value="1"/>
</dbReference>
<keyword evidence="5 6" id="KW-0378">Hydrolase</keyword>
<dbReference type="Proteomes" id="UP000183642">
    <property type="component" value="Unassembled WGS sequence"/>
</dbReference>
<accession>A0A1I5GUE8</accession>
<evidence type="ECO:0000256" key="4">
    <source>
        <dbReference type="ARBA" id="ARBA00022723"/>
    </source>
</evidence>
<feature type="binding site" evidence="6">
    <location>
        <position position="254"/>
    </location>
    <ligand>
        <name>a divalent metal cation</name>
        <dbReference type="ChEBI" id="CHEBI:60240"/>
        <label>2</label>
        <note>catalytic</note>
    </ligand>
</feature>
<dbReference type="GO" id="GO:0004239">
    <property type="term" value="F:initiator methionyl aminopeptidase activity"/>
    <property type="evidence" value="ECO:0007669"/>
    <property type="project" value="UniProtKB-UniRule"/>
</dbReference>
<feature type="domain" description="Peptidase M24" evidence="8">
    <location>
        <begin position="27"/>
        <end position="261"/>
    </location>
</feature>
<feature type="binding site" evidence="6">
    <location>
        <position position="196"/>
    </location>
    <ligand>
        <name>substrate</name>
    </ligand>
</feature>
<feature type="binding site" evidence="6">
    <location>
        <position position="98"/>
    </location>
    <ligand>
        <name>substrate</name>
    </ligand>
</feature>
<comment type="cofactor">
    <cofactor evidence="6">
        <name>Co(2+)</name>
        <dbReference type="ChEBI" id="CHEBI:48828"/>
    </cofactor>
    <cofactor evidence="6">
        <name>Zn(2+)</name>
        <dbReference type="ChEBI" id="CHEBI:29105"/>
    </cofactor>
    <cofactor evidence="6">
        <name>Mn(2+)</name>
        <dbReference type="ChEBI" id="CHEBI:29035"/>
    </cofactor>
    <cofactor evidence="6">
        <name>Fe(2+)</name>
        <dbReference type="ChEBI" id="CHEBI:29033"/>
    </cofactor>
    <text evidence="6">Binds 2 divalent metal cations per subunit. Has a high-affinity and a low affinity metal-binding site. The true nature of the physiological cofactor is under debate. The enzyme is active with cobalt, zinc, manganese or divalent iron ions. Most likely, methionine aminopeptidases function as mononuclear Fe(2+)-metalloproteases under physiological conditions, and the catalytically relevant metal-binding site has been assigned to the histidine-containing high-affinity site.</text>
</comment>
<reference evidence="10" key="1">
    <citation type="submission" date="2016-10" db="EMBL/GenBank/DDBJ databases">
        <authorList>
            <person name="Varghese N."/>
            <person name="Submissions S."/>
        </authorList>
    </citation>
    <scope>NUCLEOTIDE SEQUENCE [LARGE SCALE GENOMIC DNA]</scope>
    <source>
        <strain evidence="10">DSM 43161</strain>
    </source>
</reference>
<dbReference type="InterPro" id="IPR002467">
    <property type="entry name" value="Pept_M24A_MAP1"/>
</dbReference>
<evidence type="ECO:0000256" key="7">
    <source>
        <dbReference type="RuleBase" id="RU003653"/>
    </source>
</evidence>
<feature type="binding site" evidence="6">
    <location>
        <position position="126"/>
    </location>
    <ligand>
        <name>a divalent metal cation</name>
        <dbReference type="ChEBI" id="CHEBI:60240"/>
        <label>1</label>
    </ligand>
</feature>
<feature type="binding site" evidence="6">
    <location>
        <position position="115"/>
    </location>
    <ligand>
        <name>a divalent metal cation</name>
        <dbReference type="ChEBI" id="CHEBI:60240"/>
        <label>1</label>
    </ligand>
</feature>
<protein>
    <recommendedName>
        <fullName evidence="6 7">Methionine aminopeptidase</fullName>
        <shortName evidence="6">MAP</shortName>
        <shortName evidence="6">MetAP</shortName>
        <ecNumber evidence="6 7">3.4.11.18</ecNumber>
    </recommendedName>
    <alternativeName>
        <fullName evidence="6">Peptidase M</fullName>
    </alternativeName>
</protein>
<evidence type="ECO:0000256" key="6">
    <source>
        <dbReference type="HAMAP-Rule" id="MF_01974"/>
    </source>
</evidence>
<keyword evidence="4 6" id="KW-0479">Metal-binding</keyword>
<evidence type="ECO:0000259" key="8">
    <source>
        <dbReference type="Pfam" id="PF00557"/>
    </source>
</evidence>
<dbReference type="Gene3D" id="3.90.230.10">
    <property type="entry name" value="Creatinase/methionine aminopeptidase superfamily"/>
    <property type="match status" value="1"/>
</dbReference>
<feature type="binding site" evidence="6">
    <location>
        <position position="189"/>
    </location>
    <ligand>
        <name>a divalent metal cation</name>
        <dbReference type="ChEBI" id="CHEBI:60240"/>
        <label>2</label>
        <note>catalytic</note>
    </ligand>
</feature>
<sequence length="271" mass="27677">MILIPGYVYRPEEIAVIELRTPGELDAMRAAGAVVADMLAAVRAAAAPGVRLTQLDQVARDVLADAGATSPFLGYAPLATTPPFPGVVCLSVNDVALHGIPTPQQLEDGDLLSVDAGAVLDGWVGDAAVTFPVGTPRPEDLALMATTERALAAGIAAAVIGNRVGDVSAAIGAVGRAGGCGINTDQGGHGVGRSMHEAPSVPNEGRPGRGVPLRPGLVIAIEPWFLAGGDDDYRVDADGWTLRSADGSRAAHVEHTVAVTDDGPRILTLPR</sequence>
<evidence type="ECO:0000313" key="9">
    <source>
        <dbReference type="EMBL" id="SFO39513.1"/>
    </source>
</evidence>
<dbReference type="InterPro" id="IPR036005">
    <property type="entry name" value="Creatinase/aminopeptidase-like"/>
</dbReference>
<dbReference type="GO" id="GO:0070006">
    <property type="term" value="F:metalloaminopeptidase activity"/>
    <property type="evidence" value="ECO:0007669"/>
    <property type="project" value="UniProtKB-UniRule"/>
</dbReference>
<proteinExistence type="inferred from homology"/>
<dbReference type="PRINTS" id="PR00599">
    <property type="entry name" value="MAPEPTIDASE"/>
</dbReference>
<dbReference type="GO" id="GO:0046872">
    <property type="term" value="F:metal ion binding"/>
    <property type="evidence" value="ECO:0007669"/>
    <property type="project" value="UniProtKB-UniRule"/>
</dbReference>
<comment type="catalytic activity">
    <reaction evidence="6 7">
        <text>Release of N-terminal amino acids, preferentially methionine, from peptides and arylamides.</text>
        <dbReference type="EC" id="3.4.11.18"/>
    </reaction>
</comment>
<comment type="function">
    <text evidence="1 6">Removes the N-terminal methionine from nascent proteins. The N-terminal methionine is often cleaved when the second residue in the primary sequence is small and uncharged (Met-Ala-, Cys, Gly, Pro, Ser, Thr, or Val). Requires deformylation of the N(alpha)-formylated initiator methionine before it can be hydrolyzed.</text>
</comment>
<dbReference type="PANTHER" id="PTHR43330:SF27">
    <property type="entry name" value="METHIONINE AMINOPEPTIDASE"/>
    <property type="match status" value="1"/>
</dbReference>
<name>A0A1I5GUE8_9ACTN</name>
<dbReference type="Pfam" id="PF00557">
    <property type="entry name" value="Peptidase_M24"/>
    <property type="match status" value="1"/>
</dbReference>
<dbReference type="NCBIfam" id="TIGR00500">
    <property type="entry name" value="met_pdase_I"/>
    <property type="match status" value="1"/>
</dbReference>
<comment type="similarity">
    <text evidence="6">Belongs to the peptidase M24A family. Methionine aminopeptidase type 1 subfamily.</text>
</comment>
<comment type="subunit">
    <text evidence="6">Monomer.</text>
</comment>
<keyword evidence="10" id="KW-1185">Reference proteome</keyword>
<dbReference type="EC" id="3.4.11.18" evidence="6 7"/>
<dbReference type="GO" id="GO:0006508">
    <property type="term" value="P:proteolysis"/>
    <property type="evidence" value="ECO:0007669"/>
    <property type="project" value="UniProtKB-KW"/>
</dbReference>
<evidence type="ECO:0000256" key="2">
    <source>
        <dbReference type="ARBA" id="ARBA00022438"/>
    </source>
</evidence>
<evidence type="ECO:0000256" key="1">
    <source>
        <dbReference type="ARBA" id="ARBA00002521"/>
    </source>
</evidence>
<keyword evidence="3 6" id="KW-0645">Protease</keyword>
<feature type="binding site" evidence="6">
    <location>
        <position position="222"/>
    </location>
    <ligand>
        <name>a divalent metal cation</name>
        <dbReference type="ChEBI" id="CHEBI:60240"/>
        <label>2</label>
        <note>catalytic</note>
    </ligand>
</feature>
<dbReference type="InterPro" id="IPR001714">
    <property type="entry name" value="Pept_M24_MAP"/>
</dbReference>
<evidence type="ECO:0000256" key="3">
    <source>
        <dbReference type="ARBA" id="ARBA00022670"/>
    </source>
</evidence>
<feature type="binding site" evidence="6">
    <location>
        <position position="254"/>
    </location>
    <ligand>
        <name>a divalent metal cation</name>
        <dbReference type="ChEBI" id="CHEBI:60240"/>
        <label>1</label>
    </ligand>
</feature>
<dbReference type="HAMAP" id="MF_01974">
    <property type="entry name" value="MetAP_1"/>
    <property type="match status" value="1"/>
</dbReference>
<organism evidence="9 10">
    <name type="scientific">Geodermatophilus obscurus</name>
    <dbReference type="NCBI Taxonomy" id="1861"/>
    <lineage>
        <taxon>Bacteria</taxon>
        <taxon>Bacillati</taxon>
        <taxon>Actinomycetota</taxon>
        <taxon>Actinomycetes</taxon>
        <taxon>Geodermatophilales</taxon>
        <taxon>Geodermatophilaceae</taxon>
        <taxon>Geodermatophilus</taxon>
    </lineage>
</organism>
<dbReference type="EMBL" id="FOWE01000007">
    <property type="protein sequence ID" value="SFO39513.1"/>
    <property type="molecule type" value="Genomic_DNA"/>
</dbReference>
<dbReference type="InterPro" id="IPR000994">
    <property type="entry name" value="Pept_M24"/>
</dbReference>
<dbReference type="AlphaFoldDB" id="A0A1I5GUE8"/>